<name>A0A2M3ZVS7_9DIPT</name>
<proteinExistence type="predicted"/>
<protein>
    <submittedName>
        <fullName evidence="2">Putative secreted peptide</fullName>
    </submittedName>
</protein>
<dbReference type="AlphaFoldDB" id="A0A2M3ZVS7"/>
<dbReference type="EMBL" id="GGFM01011737">
    <property type="protein sequence ID" value="MBW32488.1"/>
    <property type="molecule type" value="Transcribed_RNA"/>
</dbReference>
<organism evidence="2">
    <name type="scientific">Anopheles braziliensis</name>
    <dbReference type="NCBI Taxonomy" id="58242"/>
    <lineage>
        <taxon>Eukaryota</taxon>
        <taxon>Metazoa</taxon>
        <taxon>Ecdysozoa</taxon>
        <taxon>Arthropoda</taxon>
        <taxon>Hexapoda</taxon>
        <taxon>Insecta</taxon>
        <taxon>Pterygota</taxon>
        <taxon>Neoptera</taxon>
        <taxon>Endopterygota</taxon>
        <taxon>Diptera</taxon>
        <taxon>Nematocera</taxon>
        <taxon>Culicoidea</taxon>
        <taxon>Culicidae</taxon>
        <taxon>Anophelinae</taxon>
        <taxon>Anopheles</taxon>
    </lineage>
</organism>
<evidence type="ECO:0000256" key="1">
    <source>
        <dbReference type="SAM" id="MobiDB-lite"/>
    </source>
</evidence>
<feature type="compositionally biased region" description="Acidic residues" evidence="1">
    <location>
        <begin position="63"/>
        <end position="73"/>
    </location>
</feature>
<feature type="compositionally biased region" description="Basic and acidic residues" evidence="1">
    <location>
        <begin position="49"/>
        <end position="62"/>
    </location>
</feature>
<feature type="region of interest" description="Disordered" evidence="1">
    <location>
        <begin position="35"/>
        <end position="73"/>
    </location>
</feature>
<reference evidence="2" key="1">
    <citation type="submission" date="2018-01" db="EMBL/GenBank/DDBJ databases">
        <title>An insight into the sialome of Amazonian anophelines.</title>
        <authorList>
            <person name="Ribeiro J.M."/>
            <person name="Scarpassa V."/>
            <person name="Calvo E."/>
        </authorList>
    </citation>
    <scope>NUCLEOTIDE SEQUENCE</scope>
    <source>
        <tissue evidence="2">Salivary glands</tissue>
    </source>
</reference>
<accession>A0A2M3ZVS7</accession>
<evidence type="ECO:0000313" key="2">
    <source>
        <dbReference type="EMBL" id="MBW32488.1"/>
    </source>
</evidence>
<sequence length="73" mass="8264">MLELMVAGVILFAYLFLHDWWTNSACYRALRWHSGFGSGSSAGRQRKATNADRSDDESHDHDHDDDDDGSDCM</sequence>